<evidence type="ECO:0000259" key="1">
    <source>
        <dbReference type="Pfam" id="PF00085"/>
    </source>
</evidence>
<dbReference type="Proteomes" id="UP000032250">
    <property type="component" value="Unassembled WGS sequence"/>
</dbReference>
<dbReference type="Pfam" id="PF00085">
    <property type="entry name" value="Thioredoxin"/>
    <property type="match status" value="1"/>
</dbReference>
<protein>
    <submittedName>
        <fullName evidence="2">Thioredoxin</fullName>
    </submittedName>
</protein>
<dbReference type="OrthoDB" id="411356at2"/>
<comment type="caution">
    <text evidence="2">The sequence shown here is derived from an EMBL/GenBank/DDBJ whole genome shotgun (WGS) entry which is preliminary data.</text>
</comment>
<dbReference type="SUPFAM" id="SSF52833">
    <property type="entry name" value="Thioredoxin-like"/>
    <property type="match status" value="1"/>
</dbReference>
<dbReference type="EMBL" id="JXSU01000007">
    <property type="protein sequence ID" value="KIS23110.1"/>
    <property type="molecule type" value="Genomic_DNA"/>
</dbReference>
<dbReference type="InterPro" id="IPR013766">
    <property type="entry name" value="Thioredoxin_domain"/>
</dbReference>
<dbReference type="Gene3D" id="3.40.30.10">
    <property type="entry name" value="Glutaredoxin"/>
    <property type="match status" value="1"/>
</dbReference>
<gene>
    <name evidence="2" type="ORF">N495_05770</name>
</gene>
<accession>A0A0D1BS15</accession>
<dbReference type="HOGENOM" id="CLU_090389_16_1_9"/>
<organism evidence="2 3">
    <name type="scientific">Clostridium botulinum B2 450</name>
    <dbReference type="NCBI Taxonomy" id="1379739"/>
    <lineage>
        <taxon>Bacteria</taxon>
        <taxon>Bacillati</taxon>
        <taxon>Bacillota</taxon>
        <taxon>Clostridia</taxon>
        <taxon>Eubacteriales</taxon>
        <taxon>Clostridiaceae</taxon>
        <taxon>Clostridium</taxon>
    </lineage>
</organism>
<sequence length="111" mass="13151">MEEIKNIDYVENIIKHNSMVLIYFSSNEKCNVCTILKDKINVIGEKYNIKVFNVNIDNFKETSGRYNIFTVPTTLFYIEGKEILREGRYISLIEFEEKIKRYCDLYGDVSK</sequence>
<name>A0A0D1BS15_CLOBO</name>
<dbReference type="AlphaFoldDB" id="A0A0D1BS15"/>
<evidence type="ECO:0000313" key="3">
    <source>
        <dbReference type="Proteomes" id="UP000032250"/>
    </source>
</evidence>
<dbReference type="InterPro" id="IPR036249">
    <property type="entry name" value="Thioredoxin-like_sf"/>
</dbReference>
<dbReference type="PATRIC" id="fig|1379739.3.peg.1482"/>
<dbReference type="CDD" id="cd02947">
    <property type="entry name" value="TRX_family"/>
    <property type="match status" value="1"/>
</dbReference>
<proteinExistence type="predicted"/>
<feature type="domain" description="Thioredoxin" evidence="1">
    <location>
        <begin position="5"/>
        <end position="83"/>
    </location>
</feature>
<reference evidence="2 3" key="1">
    <citation type="submission" date="2014-06" db="EMBL/GenBank/DDBJ databases">
        <title>Genome characterization of distinct group I Clostridium botulinum lineages.</title>
        <authorList>
            <person name="Giordani F."/>
            <person name="Anselmo A."/>
            <person name="Fillo S."/>
            <person name="Palozzi A.M."/>
            <person name="Fortunato A."/>
            <person name="Gentile B."/>
            <person name="Ciammaruconi A."/>
            <person name="Anniballi F."/>
            <person name="De Medici D."/>
            <person name="Lista F."/>
        </authorList>
    </citation>
    <scope>NUCLEOTIDE SEQUENCE [LARGE SCALE GENOMIC DNA]</scope>
    <source>
        <strain evidence="2 3">B2 450</strain>
    </source>
</reference>
<evidence type="ECO:0000313" key="2">
    <source>
        <dbReference type="EMBL" id="KIS23110.1"/>
    </source>
</evidence>
<dbReference type="RefSeq" id="WP_042385597.1">
    <property type="nucleotide sequence ID" value="NZ_JXSU01000007.1"/>
</dbReference>